<evidence type="ECO:0000313" key="2">
    <source>
        <dbReference type="EMBL" id="MPN52592.1"/>
    </source>
</evidence>
<gene>
    <name evidence="2" type="ORF">SDC9_200254</name>
</gene>
<feature type="region of interest" description="Disordered" evidence="1">
    <location>
        <begin position="93"/>
        <end position="114"/>
    </location>
</feature>
<accession>A0A645IP10</accession>
<organism evidence="2">
    <name type="scientific">bioreactor metagenome</name>
    <dbReference type="NCBI Taxonomy" id="1076179"/>
    <lineage>
        <taxon>unclassified sequences</taxon>
        <taxon>metagenomes</taxon>
        <taxon>ecological metagenomes</taxon>
    </lineage>
</organism>
<evidence type="ECO:0000256" key="1">
    <source>
        <dbReference type="SAM" id="MobiDB-lite"/>
    </source>
</evidence>
<name>A0A645IP10_9ZZZZ</name>
<sequence length="114" mass="12452">MHQNLIFNAPAGISGKADVFVRLKRRNPFDQPNGSNGNQVVLIPRLGVVFFNDVCHQTQVVLDKLVARLHVSGGVAFQIKLLLLSLQRSWEGSASAPQPQGEKNSVDHEQDPGS</sequence>
<feature type="compositionally biased region" description="Basic and acidic residues" evidence="1">
    <location>
        <begin position="104"/>
        <end position="114"/>
    </location>
</feature>
<proteinExistence type="predicted"/>
<feature type="compositionally biased region" description="Polar residues" evidence="1">
    <location>
        <begin position="93"/>
        <end position="103"/>
    </location>
</feature>
<protein>
    <submittedName>
        <fullName evidence="2">Uncharacterized protein</fullName>
    </submittedName>
</protein>
<dbReference type="AlphaFoldDB" id="A0A645IP10"/>
<comment type="caution">
    <text evidence="2">The sequence shown here is derived from an EMBL/GenBank/DDBJ whole genome shotgun (WGS) entry which is preliminary data.</text>
</comment>
<reference evidence="2" key="1">
    <citation type="submission" date="2019-08" db="EMBL/GenBank/DDBJ databases">
        <authorList>
            <person name="Kucharzyk K."/>
            <person name="Murdoch R.W."/>
            <person name="Higgins S."/>
            <person name="Loffler F."/>
        </authorList>
    </citation>
    <scope>NUCLEOTIDE SEQUENCE</scope>
</reference>
<dbReference type="EMBL" id="VSSQ01118846">
    <property type="protein sequence ID" value="MPN52592.1"/>
    <property type="molecule type" value="Genomic_DNA"/>
</dbReference>